<sequence length="698" mass="80550">MSVFNHFLRQEYISDAQELAILQEKIFEATPDTVKDTIEWISVSKFSSDIITFLSTIVKATLIRPKDIDLHTILVLGYASKNNCTEKIKELLLHKFILNSERLILFLARERFFTPLEISNAVASMKDLDIALFAFFSPEISAFHPEMIDNFDSLFDEKQLMPFELKFYKYYRKYKKNDWELLNDRRFNIYEQDSIEEIVMNDDLDRFVPYLKSEHYDPHYIIQYTAYTPTLYPFDQPNLIQFAALWGSVNIFMALVKLVDTDISVRNEHNVSLANFAVAGGNEDIIDYLVDKRKSDFYNEALQSAAKFHRNKLFKKIYENLPSPEYKLRFGTALDTVFNCCVSEENAELIMFCLANGFDINKIGMYDTGPVHIALTSCSPFILSLILNISDIKLNSTQKGIDPPFFTAVQMKNLDIVRQFIELGKGENPRVDISVKDEFGRTAIFFAAESDDVDMVKILFETGKYDINYRDKFGQTIAHLAAMNNSLRVVKFLLDHAYPDLGIIDICGRTPVQMAIKNENSEIKILMSDYSLQNESSDPDTDDEEEENFDDDDDIEEEEEENEEEEEEEEEEDDNEEEEEEKKDNVNNIKLEKKSELDKEFLGDLLEFKDQLNQFKNSNDETGNKAETNNNNVSDENNDKKQDVSNKNAEVASVANDVNDKKQDDSNKNYVEAPINESKAESVDNQQISQNELKENGN</sequence>
<dbReference type="Proteomes" id="UP001470230">
    <property type="component" value="Unassembled WGS sequence"/>
</dbReference>
<protein>
    <recommendedName>
        <fullName evidence="6">DUF3447 domain-containing protein</fullName>
    </recommendedName>
</protein>
<feature type="compositionally biased region" description="Acidic residues" evidence="3">
    <location>
        <begin position="537"/>
        <end position="581"/>
    </location>
</feature>
<organism evidence="4 5">
    <name type="scientific">Tritrichomonas musculus</name>
    <dbReference type="NCBI Taxonomy" id="1915356"/>
    <lineage>
        <taxon>Eukaryota</taxon>
        <taxon>Metamonada</taxon>
        <taxon>Parabasalia</taxon>
        <taxon>Tritrichomonadida</taxon>
        <taxon>Tritrichomonadidae</taxon>
        <taxon>Tritrichomonas</taxon>
    </lineage>
</organism>
<evidence type="ECO:0000256" key="2">
    <source>
        <dbReference type="ARBA" id="ARBA00023043"/>
    </source>
</evidence>
<dbReference type="SMART" id="SM00248">
    <property type="entry name" value="ANK"/>
    <property type="match status" value="7"/>
</dbReference>
<feature type="compositionally biased region" description="Basic and acidic residues" evidence="3">
    <location>
        <begin position="658"/>
        <end position="667"/>
    </location>
</feature>
<feature type="region of interest" description="Disordered" evidence="3">
    <location>
        <begin position="615"/>
        <end position="698"/>
    </location>
</feature>
<dbReference type="PANTHER" id="PTHR24198">
    <property type="entry name" value="ANKYRIN REPEAT AND PROTEIN KINASE DOMAIN-CONTAINING PROTEIN"/>
    <property type="match status" value="1"/>
</dbReference>
<evidence type="ECO:0000313" key="5">
    <source>
        <dbReference type="Proteomes" id="UP001470230"/>
    </source>
</evidence>
<keyword evidence="2" id="KW-0040">ANK repeat</keyword>
<dbReference type="Pfam" id="PF12796">
    <property type="entry name" value="Ank_2"/>
    <property type="match status" value="1"/>
</dbReference>
<dbReference type="SUPFAM" id="SSF48403">
    <property type="entry name" value="Ankyrin repeat"/>
    <property type="match status" value="2"/>
</dbReference>
<keyword evidence="5" id="KW-1185">Reference proteome</keyword>
<comment type="caution">
    <text evidence="4">The sequence shown here is derived from an EMBL/GenBank/DDBJ whole genome shotgun (WGS) entry which is preliminary data.</text>
</comment>
<name>A0ABR2L7P6_9EUKA</name>
<evidence type="ECO:0000313" key="4">
    <source>
        <dbReference type="EMBL" id="KAK8899381.1"/>
    </source>
</evidence>
<dbReference type="PANTHER" id="PTHR24198:SF165">
    <property type="entry name" value="ANKYRIN REPEAT-CONTAINING PROTEIN-RELATED"/>
    <property type="match status" value="1"/>
</dbReference>
<dbReference type="InterPro" id="IPR036770">
    <property type="entry name" value="Ankyrin_rpt-contain_sf"/>
</dbReference>
<dbReference type="EMBL" id="JAPFFF010000001">
    <property type="protein sequence ID" value="KAK8899381.1"/>
    <property type="molecule type" value="Genomic_DNA"/>
</dbReference>
<dbReference type="InterPro" id="IPR002110">
    <property type="entry name" value="Ankyrin_rpt"/>
</dbReference>
<proteinExistence type="predicted"/>
<evidence type="ECO:0008006" key="6">
    <source>
        <dbReference type="Google" id="ProtNLM"/>
    </source>
</evidence>
<gene>
    <name evidence="4" type="ORF">M9Y10_001696</name>
</gene>
<evidence type="ECO:0000256" key="3">
    <source>
        <dbReference type="SAM" id="MobiDB-lite"/>
    </source>
</evidence>
<feature type="region of interest" description="Disordered" evidence="3">
    <location>
        <begin position="532"/>
        <end position="587"/>
    </location>
</feature>
<accession>A0ABR2L7P6</accession>
<keyword evidence="1" id="KW-0677">Repeat</keyword>
<evidence type="ECO:0000256" key="1">
    <source>
        <dbReference type="ARBA" id="ARBA00022737"/>
    </source>
</evidence>
<dbReference type="Gene3D" id="1.25.40.20">
    <property type="entry name" value="Ankyrin repeat-containing domain"/>
    <property type="match status" value="1"/>
</dbReference>
<reference evidence="4 5" key="1">
    <citation type="submission" date="2024-04" db="EMBL/GenBank/DDBJ databases">
        <title>Tritrichomonas musculus Genome.</title>
        <authorList>
            <person name="Alves-Ferreira E."/>
            <person name="Grigg M."/>
            <person name="Lorenzi H."/>
            <person name="Galac M."/>
        </authorList>
    </citation>
    <scope>NUCLEOTIDE SEQUENCE [LARGE SCALE GENOMIC DNA]</scope>
    <source>
        <strain evidence="4 5">EAF2021</strain>
    </source>
</reference>